<evidence type="ECO:0000313" key="3">
    <source>
        <dbReference type="EMBL" id="CAL1529522.1"/>
    </source>
</evidence>
<dbReference type="EMBL" id="CAXITT010000050">
    <property type="protein sequence ID" value="CAL1529522.1"/>
    <property type="molecule type" value="Genomic_DNA"/>
</dbReference>
<accession>A0AAV2H720</accession>
<protein>
    <recommendedName>
        <fullName evidence="2">Dynein heavy chain AAA module D4 domain-containing protein</fullName>
    </recommendedName>
</protein>
<dbReference type="PANTHER" id="PTHR46961">
    <property type="entry name" value="DYNEIN HEAVY CHAIN 1, AXONEMAL-LIKE PROTEIN"/>
    <property type="match status" value="1"/>
</dbReference>
<evidence type="ECO:0000256" key="1">
    <source>
        <dbReference type="ARBA" id="ARBA00008887"/>
    </source>
</evidence>
<proteinExistence type="inferred from homology"/>
<dbReference type="InterPro" id="IPR027417">
    <property type="entry name" value="P-loop_NTPase"/>
</dbReference>
<dbReference type="InterPro" id="IPR024317">
    <property type="entry name" value="Dynein_heavy_chain_D4_dom"/>
</dbReference>
<reference evidence="3 4" key="1">
    <citation type="submission" date="2024-04" db="EMBL/GenBank/DDBJ databases">
        <authorList>
            <consortium name="Genoscope - CEA"/>
            <person name="William W."/>
        </authorList>
    </citation>
    <scope>NUCLEOTIDE SEQUENCE [LARGE SCALE GENOMIC DNA]</scope>
</reference>
<feature type="non-terminal residue" evidence="3">
    <location>
        <position position="119"/>
    </location>
</feature>
<organism evidence="3 4">
    <name type="scientific">Lymnaea stagnalis</name>
    <name type="common">Great pond snail</name>
    <name type="synonym">Helix stagnalis</name>
    <dbReference type="NCBI Taxonomy" id="6523"/>
    <lineage>
        <taxon>Eukaryota</taxon>
        <taxon>Metazoa</taxon>
        <taxon>Spiralia</taxon>
        <taxon>Lophotrochozoa</taxon>
        <taxon>Mollusca</taxon>
        <taxon>Gastropoda</taxon>
        <taxon>Heterobranchia</taxon>
        <taxon>Euthyneura</taxon>
        <taxon>Panpulmonata</taxon>
        <taxon>Hygrophila</taxon>
        <taxon>Lymnaeoidea</taxon>
        <taxon>Lymnaeidae</taxon>
        <taxon>Lymnaea</taxon>
    </lineage>
</organism>
<gene>
    <name evidence="3" type="ORF">GSLYS_00003677001</name>
</gene>
<evidence type="ECO:0000259" key="2">
    <source>
        <dbReference type="Pfam" id="PF12780"/>
    </source>
</evidence>
<comment type="similarity">
    <text evidence="1">Belongs to the dynein heavy chain family.</text>
</comment>
<comment type="caution">
    <text evidence="3">The sequence shown here is derived from an EMBL/GenBank/DDBJ whole genome shotgun (WGS) entry which is preliminary data.</text>
</comment>
<dbReference type="GO" id="GO:0045505">
    <property type="term" value="F:dynein intermediate chain binding"/>
    <property type="evidence" value="ECO:0007669"/>
    <property type="project" value="InterPro"/>
</dbReference>
<dbReference type="Proteomes" id="UP001497497">
    <property type="component" value="Unassembled WGS sequence"/>
</dbReference>
<dbReference type="AlphaFoldDB" id="A0AAV2H720"/>
<dbReference type="SUPFAM" id="SSF52540">
    <property type="entry name" value="P-loop containing nucleoside triphosphate hydrolases"/>
    <property type="match status" value="1"/>
</dbReference>
<dbReference type="Pfam" id="PF12780">
    <property type="entry name" value="AAA_8"/>
    <property type="match status" value="1"/>
</dbReference>
<dbReference type="GO" id="GO:0007018">
    <property type="term" value="P:microtubule-based movement"/>
    <property type="evidence" value="ECO:0007669"/>
    <property type="project" value="InterPro"/>
</dbReference>
<dbReference type="PANTHER" id="PTHR46961:SF8">
    <property type="entry name" value="DYNEIN AXONEMAL HEAVY CHAIN 7"/>
    <property type="match status" value="1"/>
</dbReference>
<dbReference type="Gene3D" id="1.20.920.30">
    <property type="match status" value="1"/>
</dbReference>
<dbReference type="GO" id="GO:0030286">
    <property type="term" value="C:dynein complex"/>
    <property type="evidence" value="ECO:0007669"/>
    <property type="project" value="InterPro"/>
</dbReference>
<sequence>MYQEARDLDVVQKVLMAFLADFNQMSKKPMDLVLFRFAIEHVSRISRILKQPSSHALLVGVGGSGRQSLTRLAAYISDYELFQVEISKSYSSIEWRDDLKRILKKSTESSTASVFLFSD</sequence>
<dbReference type="GO" id="GO:0051959">
    <property type="term" value="F:dynein light intermediate chain binding"/>
    <property type="evidence" value="ECO:0007669"/>
    <property type="project" value="InterPro"/>
</dbReference>
<feature type="domain" description="Dynein heavy chain AAA module D4" evidence="2">
    <location>
        <begin position="30"/>
        <end position="119"/>
    </location>
</feature>
<dbReference type="InterPro" id="IPR026983">
    <property type="entry name" value="DHC"/>
</dbReference>
<dbReference type="Gene3D" id="3.40.50.300">
    <property type="entry name" value="P-loop containing nucleotide triphosphate hydrolases"/>
    <property type="match status" value="1"/>
</dbReference>
<keyword evidence="4" id="KW-1185">Reference proteome</keyword>
<evidence type="ECO:0000313" key="4">
    <source>
        <dbReference type="Proteomes" id="UP001497497"/>
    </source>
</evidence>
<name>A0AAV2H720_LYMST</name>